<dbReference type="Gene3D" id="1.20.120.520">
    <property type="entry name" value="nmb1532 protein domain like"/>
    <property type="match status" value="1"/>
</dbReference>
<sequence>MPSPIKRHPDLQPVSREHHHGLLLSFKIRQGIKYDIDPKRVKKYVDWFWANHLEQHFEFEEQYIFPILPVGNELVEKALADHKHLKQLFASDDPLEEVLSEIEAGIVAHIRFEERVLFQEVEKVANEEQLAHIKEMHELIAPEEWPDEFWNKK</sequence>
<comment type="caution">
    <text evidence="1">The sequence shown here is derived from an EMBL/GenBank/DDBJ whole genome shotgun (WGS) entry which is preliminary data.</text>
</comment>
<dbReference type="EMBL" id="BSOH01000027">
    <property type="protein sequence ID" value="GLR19254.1"/>
    <property type="molecule type" value="Genomic_DNA"/>
</dbReference>
<dbReference type="RefSeq" id="WP_235292041.1">
    <property type="nucleotide sequence ID" value="NZ_BSOH01000027.1"/>
</dbReference>
<protein>
    <recommendedName>
        <fullName evidence="3">Hemerythrin domain-containing protein</fullName>
    </recommendedName>
</protein>
<dbReference type="AlphaFoldDB" id="A0AA37SSW2"/>
<organism evidence="1 2">
    <name type="scientific">Portibacter lacus</name>
    <dbReference type="NCBI Taxonomy" id="1099794"/>
    <lineage>
        <taxon>Bacteria</taxon>
        <taxon>Pseudomonadati</taxon>
        <taxon>Bacteroidota</taxon>
        <taxon>Saprospiria</taxon>
        <taxon>Saprospirales</taxon>
        <taxon>Haliscomenobacteraceae</taxon>
        <taxon>Portibacter</taxon>
    </lineage>
</organism>
<evidence type="ECO:0000313" key="2">
    <source>
        <dbReference type="Proteomes" id="UP001156666"/>
    </source>
</evidence>
<accession>A0AA37SSW2</accession>
<name>A0AA37SSW2_9BACT</name>
<evidence type="ECO:0008006" key="3">
    <source>
        <dbReference type="Google" id="ProtNLM"/>
    </source>
</evidence>
<dbReference type="Proteomes" id="UP001156666">
    <property type="component" value="Unassembled WGS sequence"/>
</dbReference>
<keyword evidence="2" id="KW-1185">Reference proteome</keyword>
<proteinExistence type="predicted"/>
<reference evidence="1" key="1">
    <citation type="journal article" date="2014" name="Int. J. Syst. Evol. Microbiol.">
        <title>Complete genome sequence of Corynebacterium casei LMG S-19264T (=DSM 44701T), isolated from a smear-ripened cheese.</title>
        <authorList>
            <consortium name="US DOE Joint Genome Institute (JGI-PGF)"/>
            <person name="Walter F."/>
            <person name="Albersmeier A."/>
            <person name="Kalinowski J."/>
            <person name="Ruckert C."/>
        </authorList>
    </citation>
    <scope>NUCLEOTIDE SEQUENCE</scope>
    <source>
        <strain evidence="1">NBRC 108769</strain>
    </source>
</reference>
<reference evidence="1" key="2">
    <citation type="submission" date="2023-01" db="EMBL/GenBank/DDBJ databases">
        <title>Draft genome sequence of Portibacter lacus strain NBRC 108769.</title>
        <authorList>
            <person name="Sun Q."/>
            <person name="Mori K."/>
        </authorList>
    </citation>
    <scope>NUCLEOTIDE SEQUENCE</scope>
    <source>
        <strain evidence="1">NBRC 108769</strain>
    </source>
</reference>
<evidence type="ECO:0000313" key="1">
    <source>
        <dbReference type="EMBL" id="GLR19254.1"/>
    </source>
</evidence>
<gene>
    <name evidence="1" type="ORF">GCM10007940_38700</name>
</gene>